<keyword evidence="2" id="KW-1185">Reference proteome</keyword>
<proteinExistence type="predicted"/>
<comment type="caution">
    <text evidence="1">The sequence shown here is derived from an EMBL/GenBank/DDBJ whole genome shotgun (WGS) entry which is preliminary data.</text>
</comment>
<evidence type="ECO:0000313" key="2">
    <source>
        <dbReference type="Proteomes" id="UP001062846"/>
    </source>
</evidence>
<dbReference type="EMBL" id="CM046393">
    <property type="protein sequence ID" value="KAI8549648.1"/>
    <property type="molecule type" value="Genomic_DNA"/>
</dbReference>
<gene>
    <name evidence="1" type="ORF">RHMOL_Rhmol06G0041200</name>
</gene>
<reference evidence="1" key="1">
    <citation type="submission" date="2022-02" db="EMBL/GenBank/DDBJ databases">
        <title>Plant Genome Project.</title>
        <authorList>
            <person name="Zhang R.-G."/>
        </authorList>
    </citation>
    <scope>NUCLEOTIDE SEQUENCE</scope>
    <source>
        <strain evidence="1">AT1</strain>
    </source>
</reference>
<evidence type="ECO:0000313" key="1">
    <source>
        <dbReference type="EMBL" id="KAI8549648.1"/>
    </source>
</evidence>
<accession>A0ACC0N8N0</accession>
<name>A0ACC0N8N0_RHOML</name>
<organism evidence="1 2">
    <name type="scientific">Rhododendron molle</name>
    <name type="common">Chinese azalea</name>
    <name type="synonym">Azalea mollis</name>
    <dbReference type="NCBI Taxonomy" id="49168"/>
    <lineage>
        <taxon>Eukaryota</taxon>
        <taxon>Viridiplantae</taxon>
        <taxon>Streptophyta</taxon>
        <taxon>Embryophyta</taxon>
        <taxon>Tracheophyta</taxon>
        <taxon>Spermatophyta</taxon>
        <taxon>Magnoliopsida</taxon>
        <taxon>eudicotyledons</taxon>
        <taxon>Gunneridae</taxon>
        <taxon>Pentapetalae</taxon>
        <taxon>asterids</taxon>
        <taxon>Ericales</taxon>
        <taxon>Ericaceae</taxon>
        <taxon>Ericoideae</taxon>
        <taxon>Rhodoreae</taxon>
        <taxon>Rhododendron</taxon>
    </lineage>
</organism>
<sequence>MTTEMVRLCQNLTHGPTCHQQQIPDLIILWNSENAAVEALKHFVPAYPFNAEDKIVNNFVSKYLEQLGDSNVAARRGSALAIGVLPLKFLATRWKALLDGEMEGEKERRLWWWCVGAAASVGLQW</sequence>
<dbReference type="Proteomes" id="UP001062846">
    <property type="component" value="Chromosome 6"/>
</dbReference>
<protein>
    <submittedName>
        <fullName evidence="1">Uncharacterized protein</fullName>
    </submittedName>
</protein>